<dbReference type="GO" id="GO:0005829">
    <property type="term" value="C:cytosol"/>
    <property type="evidence" value="ECO:0007669"/>
    <property type="project" value="TreeGrafter"/>
</dbReference>
<feature type="compositionally biased region" description="Polar residues" evidence="3">
    <location>
        <begin position="1"/>
        <end position="15"/>
    </location>
</feature>
<feature type="domain" description="RRM" evidence="4">
    <location>
        <begin position="407"/>
        <end position="478"/>
    </location>
</feature>
<keyword evidence="7" id="KW-1185">Reference proteome</keyword>
<dbReference type="SUPFAM" id="SSF54928">
    <property type="entry name" value="RNA-binding domain, RBD"/>
    <property type="match status" value="1"/>
</dbReference>
<accession>F0XSJ2</accession>
<dbReference type="CDD" id="cd00590">
    <property type="entry name" value="RRM_SF"/>
    <property type="match status" value="1"/>
</dbReference>
<dbReference type="AlphaFoldDB" id="F0XSJ2"/>
<feature type="region of interest" description="Disordered" evidence="3">
    <location>
        <begin position="264"/>
        <end position="315"/>
    </location>
</feature>
<dbReference type="GO" id="GO:1990861">
    <property type="term" value="C:Ubp3-Bre5 deubiquitination complex"/>
    <property type="evidence" value="ECO:0007669"/>
    <property type="project" value="TreeGrafter"/>
</dbReference>
<dbReference type="OrthoDB" id="339151at2759"/>
<dbReference type="InterPro" id="IPR032710">
    <property type="entry name" value="NTF2-like_dom_sf"/>
</dbReference>
<dbReference type="RefSeq" id="XP_014168775.1">
    <property type="nucleotide sequence ID" value="XM_014313300.1"/>
</dbReference>
<dbReference type="Gene3D" id="3.30.70.330">
    <property type="match status" value="1"/>
</dbReference>
<keyword evidence="1 2" id="KW-0694">RNA-binding</keyword>
<feature type="compositionally biased region" description="Gly residues" evidence="3">
    <location>
        <begin position="494"/>
        <end position="518"/>
    </location>
</feature>
<dbReference type="SUPFAM" id="SSF54427">
    <property type="entry name" value="NTF2-like"/>
    <property type="match status" value="1"/>
</dbReference>
<dbReference type="Pfam" id="PF00076">
    <property type="entry name" value="RRM_1"/>
    <property type="match status" value="1"/>
</dbReference>
<dbReference type="GO" id="GO:0003729">
    <property type="term" value="F:mRNA binding"/>
    <property type="evidence" value="ECO:0007669"/>
    <property type="project" value="TreeGrafter"/>
</dbReference>
<evidence type="ECO:0000256" key="3">
    <source>
        <dbReference type="SAM" id="MobiDB-lite"/>
    </source>
</evidence>
<feature type="region of interest" description="Disordered" evidence="3">
    <location>
        <begin position="1"/>
        <end position="30"/>
    </location>
</feature>
<reference evidence="6 7" key="1">
    <citation type="journal article" date="2011" name="Proc. Natl. Acad. Sci. U.S.A.">
        <title>Genome and transcriptome analyses of the mountain pine beetle-fungal symbiont Grosmannia clavigera, a lodgepole pine pathogen.</title>
        <authorList>
            <person name="DiGuistini S."/>
            <person name="Wang Y."/>
            <person name="Liao N.Y."/>
            <person name="Taylor G."/>
            <person name="Tanguay P."/>
            <person name="Feau N."/>
            <person name="Henrissat B."/>
            <person name="Chan S.K."/>
            <person name="Hesse-Orce U."/>
            <person name="Alamouti S.M."/>
            <person name="Tsui C.K.M."/>
            <person name="Docking R.T."/>
            <person name="Levasseur A."/>
            <person name="Haridas S."/>
            <person name="Robertson G."/>
            <person name="Birol I."/>
            <person name="Holt R.A."/>
            <person name="Marra M.A."/>
            <person name="Hamelin R.C."/>
            <person name="Hirst M."/>
            <person name="Jones S.J.M."/>
            <person name="Bohlmann J."/>
            <person name="Breuil C."/>
        </authorList>
    </citation>
    <scope>NUCLEOTIDE SEQUENCE [LARGE SCALE GENOMIC DNA]</scope>
    <source>
        <strain evidence="7">kw1407 / UAMH 11150</strain>
    </source>
</reference>
<dbReference type="PANTHER" id="PTHR10693">
    <property type="entry name" value="RAS GTPASE-ACTIVATING PROTEIN-BINDING PROTEIN"/>
    <property type="match status" value="1"/>
</dbReference>
<dbReference type="GO" id="GO:0016579">
    <property type="term" value="P:protein deubiquitination"/>
    <property type="evidence" value="ECO:0007669"/>
    <property type="project" value="TreeGrafter"/>
</dbReference>
<dbReference type="Gene3D" id="3.10.450.50">
    <property type="match status" value="1"/>
</dbReference>
<sequence length="544" mass="56882">MSTNGVSHEQYSATVSSTNETSQNSSSGGNLSKDEVGWYFVEQYYTTLSKSPDKLHLFYGKKSQFVYGLEAEVSPVSVGRQDIQERIHKLDFQDCKVRISNVDAQASFDNIVIQVIGETSNKAEEPRKFVQTFVLAQQPSGYFVLNDILRFIKEEEEDTAEVAASAEVVEPAAATVEAEAETEQEPEVETAEVTVPEPELDAIVVDKKLEEASTEVKDSSITDVATPAESVVNVATANSTESVAAPAQLPDTEKVVEEIAEEDVKKVEAPKEPNSTPAAPSAPVAAAPAEPEKPKGPPKPMTWASRAAAAAGTTRPAVAMPKLASPASSINKPAVPAAAPPVAPAAAAAPAAPVSKSASETPVAAAATPVAAAAPKDIGEWQTAGSDSRRQNRAQSISGSAQDKDTTLGYVKYVTEKVDEPTLRLHLESFGPVVYFDINRLKNCAFIEFASPAGYLAAVAANPHTINGENIVVEARRPKASAYGGANYSNNRGGVSGRGRGGYEGRGGNQGGGRGNFSGGQNRSRGGANGAARGRGAPSQVASA</sequence>
<feature type="domain" description="NTF2" evidence="5">
    <location>
        <begin position="36"/>
        <end position="151"/>
    </location>
</feature>
<evidence type="ECO:0000256" key="2">
    <source>
        <dbReference type="PROSITE-ProRule" id="PRU00176"/>
    </source>
</evidence>
<feature type="region of interest" description="Disordered" evidence="3">
    <location>
        <begin position="484"/>
        <end position="544"/>
    </location>
</feature>
<dbReference type="EMBL" id="GL629997">
    <property type="protein sequence ID" value="EFW99292.1"/>
    <property type="molecule type" value="Genomic_DNA"/>
</dbReference>
<feature type="compositionally biased region" description="Low complexity" evidence="3">
    <location>
        <begin position="277"/>
        <end position="289"/>
    </location>
</feature>
<dbReference type="FunFam" id="3.10.450.50:FF:000003">
    <property type="entry name" value="Nuclear transport factor 2 family protein"/>
    <property type="match status" value="1"/>
</dbReference>
<dbReference type="STRING" id="655863.F0XSJ2"/>
<dbReference type="HOGENOM" id="CLU_022209_2_0_1"/>
<evidence type="ECO:0000259" key="5">
    <source>
        <dbReference type="PROSITE" id="PS50177"/>
    </source>
</evidence>
<dbReference type="SMART" id="SM00360">
    <property type="entry name" value="RRM"/>
    <property type="match status" value="1"/>
</dbReference>
<organism evidence="7">
    <name type="scientific">Grosmannia clavigera (strain kw1407 / UAMH 11150)</name>
    <name type="common">Blue stain fungus</name>
    <name type="synonym">Graphiocladiella clavigera</name>
    <dbReference type="NCBI Taxonomy" id="655863"/>
    <lineage>
        <taxon>Eukaryota</taxon>
        <taxon>Fungi</taxon>
        <taxon>Dikarya</taxon>
        <taxon>Ascomycota</taxon>
        <taxon>Pezizomycotina</taxon>
        <taxon>Sordariomycetes</taxon>
        <taxon>Sordariomycetidae</taxon>
        <taxon>Ophiostomatales</taxon>
        <taxon>Ophiostomataceae</taxon>
        <taxon>Leptographium</taxon>
    </lineage>
</organism>
<dbReference type="Pfam" id="PF02136">
    <property type="entry name" value="NTF2"/>
    <property type="match status" value="1"/>
</dbReference>
<name>F0XSJ2_GROCL</name>
<protein>
    <submittedName>
        <fullName evidence="6">Ntf2 and rrm domain containing protein</fullName>
    </submittedName>
</protein>
<evidence type="ECO:0000259" key="4">
    <source>
        <dbReference type="PROSITE" id="PS50102"/>
    </source>
</evidence>
<dbReference type="eggNOG" id="KOG0116">
    <property type="taxonomic scope" value="Eukaryota"/>
</dbReference>
<evidence type="ECO:0000256" key="1">
    <source>
        <dbReference type="ARBA" id="ARBA00022884"/>
    </source>
</evidence>
<dbReference type="InterPro" id="IPR039539">
    <property type="entry name" value="Ras_GTPase_bind_prot"/>
</dbReference>
<feature type="compositionally biased region" description="Low complexity" evidence="3">
    <location>
        <begin position="16"/>
        <end position="30"/>
    </location>
</feature>
<dbReference type="PANTHER" id="PTHR10693:SF20">
    <property type="entry name" value="AT27578P"/>
    <property type="match status" value="1"/>
</dbReference>
<feature type="compositionally biased region" description="Low complexity" evidence="3">
    <location>
        <begin position="304"/>
        <end position="315"/>
    </location>
</feature>
<dbReference type="InterPro" id="IPR035979">
    <property type="entry name" value="RBD_domain_sf"/>
</dbReference>
<dbReference type="GO" id="GO:0034517">
    <property type="term" value="P:ribophagy"/>
    <property type="evidence" value="ECO:0007669"/>
    <property type="project" value="TreeGrafter"/>
</dbReference>
<evidence type="ECO:0000313" key="7">
    <source>
        <dbReference type="Proteomes" id="UP000007796"/>
    </source>
</evidence>
<dbReference type="InterPro" id="IPR002075">
    <property type="entry name" value="NTF2_dom"/>
</dbReference>
<dbReference type="PROSITE" id="PS50177">
    <property type="entry name" value="NTF2_DOMAIN"/>
    <property type="match status" value="1"/>
</dbReference>
<dbReference type="InterPro" id="IPR018222">
    <property type="entry name" value="Nuclear_transport_factor_2_euk"/>
</dbReference>
<dbReference type="CDD" id="cd00780">
    <property type="entry name" value="NTF2"/>
    <property type="match status" value="1"/>
</dbReference>
<dbReference type="InterPro" id="IPR000504">
    <property type="entry name" value="RRM_dom"/>
</dbReference>
<dbReference type="InParanoid" id="F0XSJ2"/>
<dbReference type="Proteomes" id="UP000007796">
    <property type="component" value="Unassembled WGS sequence"/>
</dbReference>
<feature type="region of interest" description="Disordered" evidence="3">
    <location>
        <begin position="382"/>
        <end position="401"/>
    </location>
</feature>
<dbReference type="GeneID" id="25979066"/>
<evidence type="ECO:0000313" key="6">
    <source>
        <dbReference type="EMBL" id="EFW99292.1"/>
    </source>
</evidence>
<dbReference type="PROSITE" id="PS50102">
    <property type="entry name" value="RRM"/>
    <property type="match status" value="1"/>
</dbReference>
<feature type="compositionally biased region" description="Low complexity" evidence="3">
    <location>
        <begin position="519"/>
        <end position="537"/>
    </location>
</feature>
<proteinExistence type="predicted"/>
<dbReference type="InterPro" id="IPR012677">
    <property type="entry name" value="Nucleotide-bd_a/b_plait_sf"/>
</dbReference>
<dbReference type="GO" id="GO:1990904">
    <property type="term" value="C:ribonucleoprotein complex"/>
    <property type="evidence" value="ECO:0007669"/>
    <property type="project" value="TreeGrafter"/>
</dbReference>
<gene>
    <name evidence="6" type="ORF">CMQ_5713</name>
</gene>